<sequence>MLKPIAFLSLLLLLTFSALSLVQAPPAPPGPVGPYLNGIFPTRAPGASGAWGLEDAWPELAIPSPLQIIPFPGTDDLLVLSKRGEVWRVSLSSQTQSLVLDIKDRAFKAGEAGTTSIALHPRFGDPTAPEHQEIFVFYRYKPNPNSWNEKGYNRLSRFRWDGQAQRFSPGSEQVLIQQYDRSTWHNGGGLFFHPDDGFLYLALGDEGHQQYKDASNQRLDRGLFGGLIRIDVDNNPDRSHPIRRQPQPAEWGPEDPDWGPTFSQGYSIPNDNPWQSPDSSALEEFFAIGLRSPYSTSFDLPTKQIWVADVGQVLREEVSIIERGDNLQWPFMEGTASSETHNRPQEVIGQEKAPLFEYSREVGPCIIGGGIYRGALYPNLGGKYLFADYIKGFIKALEYDPVSGETSEELIIANVKSLGLSLPDNPGITGLFPQPDGNILVTVQGNEFDDAGKILRLTAEEAVADPPQLLSDLGVFTDLTARSVSDGILPYTVNAPLWSDGARKQRWAAIPNDGQYDTPEEQIGFSRKGDWAFPEGTVFIKHFELPVGSSPQAFAPLETRFFILGAEGRGYGLTYKWNEEGTDAVLLQSGAQADYALWENGAPAGTQTWEFPSRAQCLDCHTANAGFVLGVKTHQLNGDLYYPASGQTLNQLDYLSQIGVLGHAFTSPADYPKSYALTDDEASLGLRVRSYLDANCAPCHRPGGIPEISLDFRFQTPLYLQNMVSQPVRSANSGAGRLIVQPGNHAASEIWIRDASLATNQMPPLARSIIDEAYLDKLAEWIDGLPADAGQVDHWVLYPNPAAQWLSLRAPDSWEGPFELAAYNLNGQLVQRAAFEDHSYFFALQGLPAGAYLLQLSNGQQQATERFIVQ</sequence>
<keyword evidence="2 3" id="KW-0408">Iron</keyword>
<feature type="chain" id="PRO_5023089761" evidence="5">
    <location>
        <begin position="21"/>
        <end position="870"/>
    </location>
</feature>
<dbReference type="SUPFAM" id="SSF50952">
    <property type="entry name" value="Soluble quinoprotein glucose dehydrogenase"/>
    <property type="match status" value="1"/>
</dbReference>
<keyword evidence="8" id="KW-1185">Reference proteome</keyword>
<dbReference type="AlphaFoldDB" id="A0A5C6RJH9"/>
<evidence type="ECO:0000313" key="8">
    <source>
        <dbReference type="Proteomes" id="UP000321580"/>
    </source>
</evidence>
<dbReference type="GO" id="GO:0009055">
    <property type="term" value="F:electron transfer activity"/>
    <property type="evidence" value="ECO:0007669"/>
    <property type="project" value="InterPro"/>
</dbReference>
<keyword evidence="3" id="KW-0349">Heme</keyword>
<dbReference type="InterPro" id="IPR026444">
    <property type="entry name" value="Secre_tail"/>
</dbReference>
<evidence type="ECO:0000259" key="6">
    <source>
        <dbReference type="PROSITE" id="PS51007"/>
    </source>
</evidence>
<dbReference type="SUPFAM" id="SSF48695">
    <property type="entry name" value="Multiheme cytochromes"/>
    <property type="match status" value="1"/>
</dbReference>
<dbReference type="PANTHER" id="PTHR19328">
    <property type="entry name" value="HEDGEHOG-INTERACTING PROTEIN"/>
    <property type="match status" value="1"/>
</dbReference>
<dbReference type="InterPro" id="IPR012938">
    <property type="entry name" value="Glc/Sorbosone_DH"/>
</dbReference>
<organism evidence="7 8">
    <name type="scientific">Phaeodactylibacter luteus</name>
    <dbReference type="NCBI Taxonomy" id="1564516"/>
    <lineage>
        <taxon>Bacteria</taxon>
        <taxon>Pseudomonadati</taxon>
        <taxon>Bacteroidota</taxon>
        <taxon>Saprospiria</taxon>
        <taxon>Saprospirales</taxon>
        <taxon>Haliscomenobacteraceae</taxon>
        <taxon>Phaeodactylibacter</taxon>
    </lineage>
</organism>
<dbReference type="PANTHER" id="PTHR19328:SF13">
    <property type="entry name" value="HIPL1 PROTEIN"/>
    <property type="match status" value="1"/>
</dbReference>
<feature type="region of interest" description="Disordered" evidence="4">
    <location>
        <begin position="235"/>
        <end position="270"/>
    </location>
</feature>
<dbReference type="GO" id="GO:0020037">
    <property type="term" value="F:heme binding"/>
    <property type="evidence" value="ECO:0007669"/>
    <property type="project" value="InterPro"/>
</dbReference>
<evidence type="ECO:0000256" key="3">
    <source>
        <dbReference type="PROSITE-ProRule" id="PRU00433"/>
    </source>
</evidence>
<evidence type="ECO:0000256" key="5">
    <source>
        <dbReference type="SAM" id="SignalP"/>
    </source>
</evidence>
<reference evidence="7 8" key="1">
    <citation type="submission" date="2019-08" db="EMBL/GenBank/DDBJ databases">
        <title>Genome of Phaeodactylibacter luteus.</title>
        <authorList>
            <person name="Bowman J.P."/>
        </authorList>
    </citation>
    <scope>NUCLEOTIDE SEQUENCE [LARGE SCALE GENOMIC DNA]</scope>
    <source>
        <strain evidence="7 8">KCTC 42180</strain>
    </source>
</reference>
<evidence type="ECO:0000256" key="1">
    <source>
        <dbReference type="ARBA" id="ARBA00022723"/>
    </source>
</evidence>
<feature type="compositionally biased region" description="Polar residues" evidence="4">
    <location>
        <begin position="261"/>
        <end position="270"/>
    </location>
</feature>
<dbReference type="Pfam" id="PF07995">
    <property type="entry name" value="GSDH"/>
    <property type="match status" value="2"/>
</dbReference>
<gene>
    <name evidence="7" type="ORF">FRY97_15770</name>
</gene>
<name>A0A5C6RJH9_9BACT</name>
<dbReference type="GO" id="GO:0046872">
    <property type="term" value="F:metal ion binding"/>
    <property type="evidence" value="ECO:0007669"/>
    <property type="project" value="UniProtKB-KW"/>
</dbReference>
<proteinExistence type="predicted"/>
<dbReference type="InterPro" id="IPR011041">
    <property type="entry name" value="Quinoprot_gluc/sorb_DH_b-prop"/>
</dbReference>
<feature type="domain" description="Cytochrome c" evidence="6">
    <location>
        <begin position="680"/>
        <end position="786"/>
    </location>
</feature>
<comment type="caution">
    <text evidence="7">The sequence shown here is derived from an EMBL/GenBank/DDBJ whole genome shotgun (WGS) entry which is preliminary data.</text>
</comment>
<dbReference type="InterPro" id="IPR036280">
    <property type="entry name" value="Multihaem_cyt_sf"/>
</dbReference>
<dbReference type="OrthoDB" id="338827at2"/>
<dbReference type="Proteomes" id="UP000321580">
    <property type="component" value="Unassembled WGS sequence"/>
</dbReference>
<protein>
    <submittedName>
        <fullName evidence="7">T9SS type A sorting domain-containing protein</fullName>
    </submittedName>
</protein>
<evidence type="ECO:0000256" key="2">
    <source>
        <dbReference type="ARBA" id="ARBA00023004"/>
    </source>
</evidence>
<feature type="signal peptide" evidence="5">
    <location>
        <begin position="1"/>
        <end position="20"/>
    </location>
</feature>
<accession>A0A5C6RJH9</accession>
<keyword evidence="1 3" id="KW-0479">Metal-binding</keyword>
<keyword evidence="5" id="KW-0732">Signal</keyword>
<dbReference type="InterPro" id="IPR009056">
    <property type="entry name" value="Cyt_c-like_dom"/>
</dbReference>
<dbReference type="InterPro" id="IPR011042">
    <property type="entry name" value="6-blade_b-propeller_TolB-like"/>
</dbReference>
<evidence type="ECO:0000313" key="7">
    <source>
        <dbReference type="EMBL" id="TXB62095.1"/>
    </source>
</evidence>
<dbReference type="Gene3D" id="2.120.10.30">
    <property type="entry name" value="TolB, C-terminal domain"/>
    <property type="match status" value="1"/>
</dbReference>
<dbReference type="NCBIfam" id="TIGR04183">
    <property type="entry name" value="Por_Secre_tail"/>
    <property type="match status" value="1"/>
</dbReference>
<dbReference type="EMBL" id="VOOR01000037">
    <property type="protein sequence ID" value="TXB62095.1"/>
    <property type="molecule type" value="Genomic_DNA"/>
</dbReference>
<dbReference type="Pfam" id="PF18962">
    <property type="entry name" value="Por_Secre_tail"/>
    <property type="match status" value="1"/>
</dbReference>
<dbReference type="RefSeq" id="WP_147168526.1">
    <property type="nucleotide sequence ID" value="NZ_VOOR01000037.1"/>
</dbReference>
<evidence type="ECO:0000256" key="4">
    <source>
        <dbReference type="SAM" id="MobiDB-lite"/>
    </source>
</evidence>
<dbReference type="PROSITE" id="PS51007">
    <property type="entry name" value="CYTC"/>
    <property type="match status" value="1"/>
</dbReference>